<dbReference type="GO" id="GO:0019432">
    <property type="term" value="P:triglyceride biosynthetic process"/>
    <property type="evidence" value="ECO:0007669"/>
    <property type="project" value="UniProtKB-UniPathway"/>
</dbReference>
<dbReference type="AlphaFoldDB" id="A0A0D1LDI0"/>
<dbReference type="UniPathway" id="UPA00282"/>
<accession>A0A0D1LDI0</accession>
<evidence type="ECO:0000259" key="1">
    <source>
        <dbReference type="Pfam" id="PF03007"/>
    </source>
</evidence>
<sequence>MSSAMPRAERVSGMDAWQLYQETGLQVGNGMSLILVDRSSVIGNLRDYVVSALQNRMHLMPAYRKVLYDPWFNLDRPMLVARPQIDVSAHVTALPMPEPGGAVGAAKALAAVRARHLDRREPLWHMYVLEDDDTEHAYLISVVHHLLVDGDSAIEVTGCLMTPGDLSGRPAKAVPESSTFPARPTTIVRDAVARKAERLRRLPRLVATSARIMRDKWAARHLDVKAPKTALNCSLSGTSSAAVAVLPLEDLQTVAQRYSVTINHILLSCVGSALDNVLHWKGQRPQQPLVAAVPYAMRTADTSDYVTDGVGTTTVLRVNLNTTVTDPVRRLLAVAEHARAVKAVQEQRGVNLFRQWNEYAPGRAVNLLFRTIERFGLAERISWPCNVIVSNASGIAVDDPVFLNLPALRFHPAGPLYHGMGPSVIAMSWNNNLCLSVTADSRHVADAAAITAGIESELATLLASAS</sequence>
<dbReference type="Gene3D" id="3.30.559.10">
    <property type="entry name" value="Chloramphenicol acetyltransferase-like domain"/>
    <property type="match status" value="1"/>
</dbReference>
<dbReference type="RefSeq" id="WP_043986027.1">
    <property type="nucleotide sequence ID" value="NZ_JXST01000017.1"/>
</dbReference>
<dbReference type="Pfam" id="PF03007">
    <property type="entry name" value="WS_DGAT_cat"/>
    <property type="match status" value="1"/>
</dbReference>
<dbReference type="InterPro" id="IPR009721">
    <property type="entry name" value="O-acyltransferase_WSD1_C"/>
</dbReference>
<dbReference type="STRING" id="280871.TL10_13595"/>
<dbReference type="InterPro" id="IPR004255">
    <property type="entry name" value="O-acyltransferase_WSD1_N"/>
</dbReference>
<dbReference type="EMBL" id="JXST01000017">
    <property type="protein sequence ID" value="KIU16422.1"/>
    <property type="molecule type" value="Genomic_DNA"/>
</dbReference>
<gene>
    <name evidence="3" type="ORF">TL10_13595</name>
</gene>
<dbReference type="Gene3D" id="3.30.559.30">
    <property type="entry name" value="Nonribosomal peptide synthetase, condensation domain"/>
    <property type="match status" value="1"/>
</dbReference>
<evidence type="ECO:0000259" key="2">
    <source>
        <dbReference type="Pfam" id="PF06974"/>
    </source>
</evidence>
<keyword evidence="4" id="KW-1185">Reference proteome</keyword>
<feature type="domain" description="O-acyltransferase WSD1-like N-terminal" evidence="1">
    <location>
        <begin position="12"/>
        <end position="264"/>
    </location>
</feature>
<organism evidence="3 4">
    <name type="scientific">Mycolicibacterium llatzerense</name>
    <dbReference type="NCBI Taxonomy" id="280871"/>
    <lineage>
        <taxon>Bacteria</taxon>
        <taxon>Bacillati</taxon>
        <taxon>Actinomycetota</taxon>
        <taxon>Actinomycetes</taxon>
        <taxon>Mycobacteriales</taxon>
        <taxon>Mycobacteriaceae</taxon>
        <taxon>Mycolicibacterium</taxon>
    </lineage>
</organism>
<protein>
    <submittedName>
        <fullName evidence="3">Uncharacterized protein</fullName>
    </submittedName>
</protein>
<dbReference type="Proteomes" id="UP000032221">
    <property type="component" value="Unassembled WGS sequence"/>
</dbReference>
<dbReference type="SUPFAM" id="SSF52777">
    <property type="entry name" value="CoA-dependent acyltransferases"/>
    <property type="match status" value="1"/>
</dbReference>
<dbReference type="GO" id="GO:0004144">
    <property type="term" value="F:diacylglycerol O-acyltransferase activity"/>
    <property type="evidence" value="ECO:0007669"/>
    <property type="project" value="InterPro"/>
</dbReference>
<dbReference type="InterPro" id="IPR023213">
    <property type="entry name" value="CAT-like_dom_sf"/>
</dbReference>
<comment type="caution">
    <text evidence="3">The sequence shown here is derived from an EMBL/GenBank/DDBJ whole genome shotgun (WGS) entry which is preliminary data.</text>
</comment>
<name>A0A0D1LDI0_9MYCO</name>
<evidence type="ECO:0000313" key="4">
    <source>
        <dbReference type="Proteomes" id="UP000032221"/>
    </source>
</evidence>
<proteinExistence type="predicted"/>
<dbReference type="OrthoDB" id="4611247at2"/>
<feature type="domain" description="O-acyltransferase WSD1 C-terminal" evidence="2">
    <location>
        <begin position="315"/>
        <end position="461"/>
    </location>
</feature>
<evidence type="ECO:0000313" key="3">
    <source>
        <dbReference type="EMBL" id="KIU16422.1"/>
    </source>
</evidence>
<dbReference type="PATRIC" id="fig|280871.6.peg.2818"/>
<dbReference type="Pfam" id="PF06974">
    <property type="entry name" value="WS_DGAT_C"/>
    <property type="match status" value="1"/>
</dbReference>
<reference evidence="3 4" key="1">
    <citation type="submission" date="2015-01" db="EMBL/GenBank/DDBJ databases">
        <title>Genome sequence of Mycobacterium llatzerense and Mycobacterium immunogenum recovered from brain abscess.</title>
        <authorList>
            <person name="Greninger A.L."/>
            <person name="Langelier C."/>
            <person name="Cunningham G."/>
            <person name="Chiu C.Y."/>
            <person name="Miller S."/>
        </authorList>
    </citation>
    <scope>NUCLEOTIDE SEQUENCE [LARGE SCALE GENOMIC DNA]</scope>
    <source>
        <strain evidence="3 4">CLUC14</strain>
    </source>
</reference>